<dbReference type="Proteomes" id="UP000023152">
    <property type="component" value="Unassembled WGS sequence"/>
</dbReference>
<accession>X6MSH4</accession>
<protein>
    <submittedName>
        <fullName evidence="1">Uncharacterized protein</fullName>
    </submittedName>
</protein>
<name>X6MSH4_RETFI</name>
<keyword evidence="2" id="KW-1185">Reference proteome</keyword>
<evidence type="ECO:0000313" key="1">
    <source>
        <dbReference type="EMBL" id="ETO16903.1"/>
    </source>
</evidence>
<sequence length="95" mass="11685">MVHLLFKLFSNYIIIYQQLHVIQLLEVFSNKMDKTIILKTWKQFNYIYLDTLVKLKKISSTYDISKLRFYGSDKKKNVYRMFMIFKLNKMKKKMN</sequence>
<evidence type="ECO:0000313" key="2">
    <source>
        <dbReference type="Proteomes" id="UP000023152"/>
    </source>
</evidence>
<organism evidence="1 2">
    <name type="scientific">Reticulomyxa filosa</name>
    <dbReference type="NCBI Taxonomy" id="46433"/>
    <lineage>
        <taxon>Eukaryota</taxon>
        <taxon>Sar</taxon>
        <taxon>Rhizaria</taxon>
        <taxon>Retaria</taxon>
        <taxon>Foraminifera</taxon>
        <taxon>Monothalamids</taxon>
        <taxon>Reticulomyxidae</taxon>
        <taxon>Reticulomyxa</taxon>
    </lineage>
</organism>
<reference evidence="1 2" key="1">
    <citation type="journal article" date="2013" name="Curr. Biol.">
        <title>The Genome of the Foraminiferan Reticulomyxa filosa.</title>
        <authorList>
            <person name="Glockner G."/>
            <person name="Hulsmann N."/>
            <person name="Schleicher M."/>
            <person name="Noegel A.A."/>
            <person name="Eichinger L."/>
            <person name="Gallinger C."/>
            <person name="Pawlowski J."/>
            <person name="Sierra R."/>
            <person name="Euteneuer U."/>
            <person name="Pillet L."/>
            <person name="Moustafa A."/>
            <person name="Platzer M."/>
            <person name="Groth M."/>
            <person name="Szafranski K."/>
            <person name="Schliwa M."/>
        </authorList>
    </citation>
    <scope>NUCLEOTIDE SEQUENCE [LARGE SCALE GENOMIC DNA]</scope>
</reference>
<proteinExistence type="predicted"/>
<dbReference type="AlphaFoldDB" id="X6MSH4"/>
<dbReference type="EMBL" id="ASPP01017671">
    <property type="protein sequence ID" value="ETO16903.1"/>
    <property type="molecule type" value="Genomic_DNA"/>
</dbReference>
<comment type="caution">
    <text evidence="1">The sequence shown here is derived from an EMBL/GenBank/DDBJ whole genome shotgun (WGS) entry which is preliminary data.</text>
</comment>
<gene>
    <name evidence="1" type="ORF">RFI_20434</name>
</gene>